<keyword evidence="1" id="KW-0812">Transmembrane</keyword>
<feature type="transmembrane region" description="Helical" evidence="1">
    <location>
        <begin position="74"/>
        <end position="91"/>
    </location>
</feature>
<dbReference type="AlphaFoldDB" id="A0A397P3H9"/>
<keyword evidence="1" id="KW-1133">Transmembrane helix</keyword>
<comment type="caution">
    <text evidence="2">The sequence shown here is derived from an EMBL/GenBank/DDBJ whole genome shotgun (WGS) entry which is preliminary data.</text>
</comment>
<proteinExistence type="predicted"/>
<feature type="transmembrane region" description="Helical" evidence="1">
    <location>
        <begin position="112"/>
        <end position="129"/>
    </location>
</feature>
<gene>
    <name evidence="2" type="ORF">DFR49_2374</name>
</gene>
<protein>
    <submittedName>
        <fullName evidence="2">Mercuric ion transport protein</fullName>
    </submittedName>
</protein>
<organism evidence="2 3">
    <name type="scientific">Hephaestia caeni</name>
    <dbReference type="NCBI Taxonomy" id="645617"/>
    <lineage>
        <taxon>Bacteria</taxon>
        <taxon>Pseudomonadati</taxon>
        <taxon>Pseudomonadota</taxon>
        <taxon>Alphaproteobacteria</taxon>
        <taxon>Sphingomonadales</taxon>
        <taxon>Sphingomonadaceae</taxon>
        <taxon>Hephaestia</taxon>
    </lineage>
</organism>
<dbReference type="Proteomes" id="UP000266568">
    <property type="component" value="Unassembled WGS sequence"/>
</dbReference>
<sequence>MLRRLHDCHKESFVTETPHSPKGIGTVTLTLTGIAAAFGVAACCALPILLASAGIGATWLGGVAFVAAPYRTPLLLIGALCLVTGAALLLRQQVVAARCGPNGVCTPRWMRLLTLVGLLLGVALLWAGYRYV</sequence>
<evidence type="ECO:0000313" key="2">
    <source>
        <dbReference type="EMBL" id="RIA44136.1"/>
    </source>
</evidence>
<name>A0A397P3H9_9SPHN</name>
<dbReference type="EMBL" id="QXDC01000003">
    <property type="protein sequence ID" value="RIA44136.1"/>
    <property type="molecule type" value="Genomic_DNA"/>
</dbReference>
<evidence type="ECO:0000313" key="3">
    <source>
        <dbReference type="Proteomes" id="UP000266568"/>
    </source>
</evidence>
<feature type="transmembrane region" description="Helical" evidence="1">
    <location>
        <begin position="48"/>
        <end position="68"/>
    </location>
</feature>
<accession>A0A397P3H9</accession>
<reference evidence="2 3" key="1">
    <citation type="submission" date="2018-08" db="EMBL/GenBank/DDBJ databases">
        <title>Genomic Encyclopedia of Type Strains, Phase IV (KMG-IV): sequencing the most valuable type-strain genomes for metagenomic binning, comparative biology and taxonomic classification.</title>
        <authorList>
            <person name="Goeker M."/>
        </authorList>
    </citation>
    <scope>NUCLEOTIDE SEQUENCE [LARGE SCALE GENOMIC DNA]</scope>
    <source>
        <strain evidence="2 3">DSM 25527</strain>
    </source>
</reference>
<keyword evidence="3" id="KW-1185">Reference proteome</keyword>
<keyword evidence="1" id="KW-0472">Membrane</keyword>
<evidence type="ECO:0000256" key="1">
    <source>
        <dbReference type="SAM" id="Phobius"/>
    </source>
</evidence>